<dbReference type="GO" id="GO:0003824">
    <property type="term" value="F:catalytic activity"/>
    <property type="evidence" value="ECO:0007669"/>
    <property type="project" value="InterPro"/>
</dbReference>
<dbReference type="SFLD" id="SFLDG01084">
    <property type="entry name" value="Uncharacterised_Radical_SAM_Su"/>
    <property type="match status" value="1"/>
</dbReference>
<dbReference type="PANTHER" id="PTHR43432">
    <property type="entry name" value="SLR0285 PROTEIN"/>
    <property type="match status" value="1"/>
</dbReference>
<dbReference type="GO" id="GO:0051536">
    <property type="term" value="F:iron-sulfur cluster binding"/>
    <property type="evidence" value="ECO:0007669"/>
    <property type="project" value="UniProtKB-KW"/>
</dbReference>
<evidence type="ECO:0000313" key="5">
    <source>
        <dbReference type="Proteomes" id="UP000321408"/>
    </source>
</evidence>
<dbReference type="InterPro" id="IPR058240">
    <property type="entry name" value="rSAM_sf"/>
</dbReference>
<dbReference type="CDD" id="cd01335">
    <property type="entry name" value="Radical_SAM"/>
    <property type="match status" value="1"/>
</dbReference>
<sequence length="380" mass="44536">MVKYESKSMKSILNQLKYIDSWFWCRYTLNPYQGCEHACIYCDARSERYYLHKDFEDKIYFKENATHLLDRKLKNSRTFLPDVVSLGGTCDSYQPAEEKFQNTRKILKILLKYKFPINISTKNILIKKDLDIIHQIAEETWATIAFTITTTDSDLANFLEPHASPPDERLETIKFISENFPKIHIGVNFMPIVPILEDTPENLNSVIEKSKEAGAEFILCSPGMTLRDSQAKVFLHHLKKYFKNISKPELYDTFLKLYGLGASQEVNREYFAKKIKEITKLCQKYKINTRVQRWYPSDFRNSNYKAAEKLFSLSYENPITGRINKDLYWAAMHIQNLPRSLGSLEASGDLNKLKYLTSKIRKIINPYIKTPNTMEKYFKK</sequence>
<reference evidence="4 5" key="1">
    <citation type="journal article" date="2020" name="Nature">
        <title>Isolation of an archaeon at the prokaryote-eukaryote interface.</title>
        <authorList>
            <person name="Imachi H."/>
            <person name="Nobu M.K."/>
            <person name="Nakahara N."/>
            <person name="Morono Y."/>
            <person name="Ogawara M."/>
            <person name="Takaki Y."/>
            <person name="Takano Y."/>
            <person name="Uematsu K."/>
            <person name="Ikuta T."/>
            <person name="Ito M."/>
            <person name="Matsui Y."/>
            <person name="Miyazaki M."/>
            <person name="Murata K."/>
            <person name="Saito Y."/>
            <person name="Sakai S."/>
            <person name="Song C."/>
            <person name="Tasumi E."/>
            <person name="Yamanaka Y."/>
            <person name="Yamaguchi T."/>
            <person name="Kamagata Y."/>
            <person name="Tamaki H."/>
            <person name="Takai K."/>
        </authorList>
    </citation>
    <scope>NUCLEOTIDE SEQUENCE [LARGE SCALE GENOMIC DNA]</scope>
    <source>
        <strain evidence="4 5">MK-D1</strain>
    </source>
</reference>
<dbReference type="GO" id="GO:0046872">
    <property type="term" value="F:metal ion binding"/>
    <property type="evidence" value="ECO:0007669"/>
    <property type="project" value="UniProtKB-KW"/>
</dbReference>
<dbReference type="SMART" id="SM00729">
    <property type="entry name" value="Elp3"/>
    <property type="match status" value="1"/>
</dbReference>
<organism evidence="4 5">
    <name type="scientific">Promethearchaeum syntrophicum</name>
    <dbReference type="NCBI Taxonomy" id="2594042"/>
    <lineage>
        <taxon>Archaea</taxon>
        <taxon>Promethearchaeati</taxon>
        <taxon>Promethearchaeota</taxon>
        <taxon>Promethearchaeia</taxon>
        <taxon>Promethearchaeales</taxon>
        <taxon>Promethearchaeaceae</taxon>
        <taxon>Promethearchaeum</taxon>
    </lineage>
</organism>
<reference evidence="4 5" key="2">
    <citation type="journal article" date="2024" name="Int. J. Syst. Evol. Microbiol.">
        <title>Promethearchaeum syntrophicum gen. nov., sp. nov., an anaerobic, obligately syntrophic archaeon, the first isolate of the lineage 'Asgard' archaea, and proposal of the new archaeal phylum Promethearchaeota phyl. nov. and kingdom Promethearchaeati regn. nov.</title>
        <authorList>
            <person name="Imachi H."/>
            <person name="Nobu M.K."/>
            <person name="Kato S."/>
            <person name="Takaki Y."/>
            <person name="Miyazaki M."/>
            <person name="Miyata M."/>
            <person name="Ogawara M."/>
            <person name="Saito Y."/>
            <person name="Sakai S."/>
            <person name="Tahara Y.O."/>
            <person name="Takano Y."/>
            <person name="Tasumi E."/>
            <person name="Uematsu K."/>
            <person name="Yoshimura T."/>
            <person name="Itoh T."/>
            <person name="Ohkuma M."/>
            <person name="Takai K."/>
        </authorList>
    </citation>
    <scope>NUCLEOTIDE SEQUENCE [LARGE SCALE GENOMIC DNA]</scope>
    <source>
        <strain evidence="4 5">MK-D1</strain>
    </source>
</reference>
<dbReference type="AlphaFoldDB" id="A0A5B9DD17"/>
<dbReference type="EMBL" id="CP042905">
    <property type="protein sequence ID" value="QEE17118.2"/>
    <property type="molecule type" value="Genomic_DNA"/>
</dbReference>
<name>A0A5B9DD17_9ARCH</name>
<dbReference type="Gene3D" id="3.80.30.30">
    <property type="match status" value="1"/>
</dbReference>
<evidence type="ECO:0000256" key="3">
    <source>
        <dbReference type="ARBA" id="ARBA00023014"/>
    </source>
</evidence>
<dbReference type="InterPro" id="IPR007197">
    <property type="entry name" value="rSAM"/>
</dbReference>
<dbReference type="InterPro" id="IPR006638">
    <property type="entry name" value="Elp3/MiaA/NifB-like_rSAM"/>
</dbReference>
<evidence type="ECO:0000256" key="1">
    <source>
        <dbReference type="ARBA" id="ARBA00022723"/>
    </source>
</evidence>
<proteinExistence type="predicted"/>
<keyword evidence="1" id="KW-0479">Metal-binding</keyword>
<dbReference type="InterPro" id="IPR040086">
    <property type="entry name" value="MJ0683-like"/>
</dbReference>
<protein>
    <submittedName>
        <fullName evidence="4">Radical SAM protein</fullName>
    </submittedName>
</protein>
<keyword evidence="3" id="KW-0411">Iron-sulfur</keyword>
<evidence type="ECO:0000313" key="4">
    <source>
        <dbReference type="EMBL" id="QEE17118.2"/>
    </source>
</evidence>
<keyword evidence="5" id="KW-1185">Reference proteome</keyword>
<dbReference type="SUPFAM" id="SSF102114">
    <property type="entry name" value="Radical SAM enzymes"/>
    <property type="match status" value="1"/>
</dbReference>
<dbReference type="Pfam" id="PF04055">
    <property type="entry name" value="Radical_SAM"/>
    <property type="match status" value="1"/>
</dbReference>
<gene>
    <name evidence="4" type="ORF">DSAG12_02950</name>
</gene>
<keyword evidence="2" id="KW-0408">Iron</keyword>
<evidence type="ECO:0000256" key="2">
    <source>
        <dbReference type="ARBA" id="ARBA00023004"/>
    </source>
</evidence>
<dbReference type="Proteomes" id="UP000321408">
    <property type="component" value="Chromosome"/>
</dbReference>
<accession>A0A5B9DD17</accession>
<dbReference type="PANTHER" id="PTHR43432:SF5">
    <property type="entry name" value="ELP3_MIAA_NIFB-LIKE RADICAL SAM CORE DOMAIN-CONTAINING PROTEIN"/>
    <property type="match status" value="1"/>
</dbReference>
<dbReference type="KEGG" id="psyt:DSAG12_02950"/>
<dbReference type="SFLD" id="SFLDS00029">
    <property type="entry name" value="Radical_SAM"/>
    <property type="match status" value="1"/>
</dbReference>